<dbReference type="RefSeq" id="WP_089407801.1">
    <property type="nucleotide sequence ID" value="NZ_FZOU01000002.1"/>
</dbReference>
<dbReference type="InterPro" id="IPR036412">
    <property type="entry name" value="HAD-like_sf"/>
</dbReference>
<dbReference type="SUPFAM" id="SSF56784">
    <property type="entry name" value="HAD-like"/>
    <property type="match status" value="1"/>
</dbReference>
<reference evidence="1 2" key="1">
    <citation type="submission" date="2017-06" db="EMBL/GenBank/DDBJ databases">
        <authorList>
            <person name="Kim H.J."/>
            <person name="Triplett B.A."/>
        </authorList>
    </citation>
    <scope>NUCLEOTIDE SEQUENCE [LARGE SCALE GENOMIC DNA]</scope>
    <source>
        <strain evidence="1 2">DSM 18704</strain>
    </source>
</reference>
<dbReference type="OrthoDB" id="9797415at2"/>
<evidence type="ECO:0000313" key="2">
    <source>
        <dbReference type="Proteomes" id="UP000198356"/>
    </source>
</evidence>
<dbReference type="NCBIfam" id="TIGR01509">
    <property type="entry name" value="HAD-SF-IA-v3"/>
    <property type="match status" value="1"/>
</dbReference>
<organism evidence="1 2">
    <name type="scientific">Granulicella rosea</name>
    <dbReference type="NCBI Taxonomy" id="474952"/>
    <lineage>
        <taxon>Bacteria</taxon>
        <taxon>Pseudomonadati</taxon>
        <taxon>Acidobacteriota</taxon>
        <taxon>Terriglobia</taxon>
        <taxon>Terriglobales</taxon>
        <taxon>Acidobacteriaceae</taxon>
        <taxon>Granulicella</taxon>
    </lineage>
</organism>
<dbReference type="GO" id="GO:0016787">
    <property type="term" value="F:hydrolase activity"/>
    <property type="evidence" value="ECO:0007669"/>
    <property type="project" value="UniProtKB-KW"/>
</dbReference>
<evidence type="ECO:0000313" key="1">
    <source>
        <dbReference type="EMBL" id="SNS78111.1"/>
    </source>
</evidence>
<dbReference type="Pfam" id="PF00702">
    <property type="entry name" value="Hydrolase"/>
    <property type="match status" value="1"/>
</dbReference>
<name>A0A239HAE5_9BACT</name>
<dbReference type="PRINTS" id="PR00413">
    <property type="entry name" value="HADHALOGNASE"/>
</dbReference>
<keyword evidence="2" id="KW-1185">Reference proteome</keyword>
<dbReference type="EMBL" id="FZOU01000002">
    <property type="protein sequence ID" value="SNS78111.1"/>
    <property type="molecule type" value="Genomic_DNA"/>
</dbReference>
<accession>A0A239HAE5</accession>
<protein>
    <submittedName>
        <fullName evidence="1">Putative hydrolase of the HAD superfamily</fullName>
    </submittedName>
</protein>
<dbReference type="InterPro" id="IPR023214">
    <property type="entry name" value="HAD_sf"/>
</dbReference>
<proteinExistence type="predicted"/>
<dbReference type="Gene3D" id="3.40.50.1000">
    <property type="entry name" value="HAD superfamily/HAD-like"/>
    <property type="match status" value="1"/>
</dbReference>
<sequence>MSSVHAVLFDYGLVLCGPPDPAAWARMRAITGFDEPTLQKAYWTPRHEYDRGTYTGQGFWLEAGRIGGVALSDAQVEELIEADTDLWTQPNQPMIDWAARLQAAGVKTGILSNIGDAMEIGVRARMPWLAAFAHHTFSHNLKLAKPEQAIYRHAAEGLRTAPEHILFIDDKPENVAAAHEAGMQALQYTDHAVFLRELATLDPANLWTS</sequence>
<dbReference type="PANTHER" id="PTHR43611">
    <property type="entry name" value="ALPHA-D-GLUCOSE 1-PHOSPHATE PHOSPHATASE"/>
    <property type="match status" value="1"/>
</dbReference>
<dbReference type="CDD" id="cd02603">
    <property type="entry name" value="HAD_sEH-N_like"/>
    <property type="match status" value="1"/>
</dbReference>
<dbReference type="PANTHER" id="PTHR43611:SF3">
    <property type="entry name" value="FLAVIN MONONUCLEOTIDE HYDROLASE 1, CHLOROPLATIC"/>
    <property type="match status" value="1"/>
</dbReference>
<dbReference type="InterPro" id="IPR006439">
    <property type="entry name" value="HAD-SF_hydro_IA"/>
</dbReference>
<dbReference type="AlphaFoldDB" id="A0A239HAE5"/>
<gene>
    <name evidence="1" type="ORF">SAMN05421770_102300</name>
</gene>
<dbReference type="Proteomes" id="UP000198356">
    <property type="component" value="Unassembled WGS sequence"/>
</dbReference>
<keyword evidence="1" id="KW-0378">Hydrolase</keyword>